<dbReference type="SFLD" id="SFLDG01135">
    <property type="entry name" value="C1.5.6:_HAD__Beta-PGM__Phospha"/>
    <property type="match status" value="1"/>
</dbReference>
<dbReference type="NCBIfam" id="TIGR01549">
    <property type="entry name" value="HAD-SF-IA-v1"/>
    <property type="match status" value="1"/>
</dbReference>
<dbReference type="Gene3D" id="3.40.50.1000">
    <property type="entry name" value="HAD superfamily/HAD-like"/>
    <property type="match status" value="1"/>
</dbReference>
<dbReference type="NCBIfam" id="TIGR01509">
    <property type="entry name" value="HAD-SF-IA-v3"/>
    <property type="match status" value="1"/>
</dbReference>
<keyword evidence="3" id="KW-1185">Reference proteome</keyword>
<dbReference type="SFLD" id="SFLDS00003">
    <property type="entry name" value="Haloacid_Dehalogenase"/>
    <property type="match status" value="1"/>
</dbReference>
<dbReference type="GeneID" id="66562814"/>
<protein>
    <submittedName>
        <fullName evidence="2">HAD family hydrolase</fullName>
    </submittedName>
</protein>
<dbReference type="FunFam" id="3.40.50.1000:FF:000022">
    <property type="entry name" value="Phosphoglycolate phosphatase"/>
    <property type="match status" value="1"/>
</dbReference>
<dbReference type="EMBL" id="CP025003">
    <property type="protein sequence ID" value="ATZ92583.1"/>
    <property type="molecule type" value="Genomic_DNA"/>
</dbReference>
<dbReference type="InterPro" id="IPR023198">
    <property type="entry name" value="PGP-like_dom2"/>
</dbReference>
<dbReference type="Proteomes" id="UP000231901">
    <property type="component" value="Chromosome"/>
</dbReference>
<evidence type="ECO:0000313" key="2">
    <source>
        <dbReference type="EMBL" id="ATZ92583.1"/>
    </source>
</evidence>
<dbReference type="InterPro" id="IPR006439">
    <property type="entry name" value="HAD-SF_hydro_IA"/>
</dbReference>
<keyword evidence="2" id="KW-0378">Hydrolase</keyword>
<reference evidence="3" key="1">
    <citation type="journal article" date="2018" name="Genome Announc.">
        <title>Complete genome sequence of a Dickeya fangzhongdai type strain causing bleeding canker of pear tree trunks.</title>
        <authorList>
            <person name="Zhao Y."/>
            <person name="Tian Y."/>
            <person name="Li X."/>
            <person name="Hu B."/>
        </authorList>
    </citation>
    <scope>NUCLEOTIDE SEQUENCE [LARGE SCALE GENOMIC DNA]</scope>
    <source>
        <strain evidence="3">DSM 101947</strain>
    </source>
</reference>
<dbReference type="InterPro" id="IPR041492">
    <property type="entry name" value="HAD_2"/>
</dbReference>
<keyword evidence="1" id="KW-0479">Metal-binding</keyword>
<dbReference type="Gene3D" id="1.10.150.240">
    <property type="entry name" value="Putative phosphatase, domain 2"/>
    <property type="match status" value="1"/>
</dbReference>
<organism evidence="2 3">
    <name type="scientific">Dickeya fangzhongdai</name>
    <dbReference type="NCBI Taxonomy" id="1778540"/>
    <lineage>
        <taxon>Bacteria</taxon>
        <taxon>Pseudomonadati</taxon>
        <taxon>Pseudomonadota</taxon>
        <taxon>Gammaproteobacteria</taxon>
        <taxon>Enterobacterales</taxon>
        <taxon>Pectobacteriaceae</taxon>
        <taxon>Dickeya</taxon>
    </lineage>
</organism>
<dbReference type="GO" id="GO:0008967">
    <property type="term" value="F:phosphoglycolate phosphatase activity"/>
    <property type="evidence" value="ECO:0007669"/>
    <property type="project" value="TreeGrafter"/>
</dbReference>
<dbReference type="PANTHER" id="PTHR43434">
    <property type="entry name" value="PHOSPHOGLYCOLATE PHOSPHATASE"/>
    <property type="match status" value="1"/>
</dbReference>
<accession>A0A2K8QGF0</accession>
<proteinExistence type="predicted"/>
<dbReference type="GO" id="GO:0046872">
    <property type="term" value="F:metal ion binding"/>
    <property type="evidence" value="ECO:0007669"/>
    <property type="project" value="UniProtKB-KW"/>
</dbReference>
<dbReference type="AlphaFoldDB" id="A0A2K8QGF0"/>
<dbReference type="RefSeq" id="WP_038920620.1">
    <property type="nucleotide sequence ID" value="NZ_BMJF01000014.1"/>
</dbReference>
<dbReference type="GO" id="GO:0006281">
    <property type="term" value="P:DNA repair"/>
    <property type="evidence" value="ECO:0007669"/>
    <property type="project" value="TreeGrafter"/>
</dbReference>
<dbReference type="GO" id="GO:0005829">
    <property type="term" value="C:cytosol"/>
    <property type="evidence" value="ECO:0007669"/>
    <property type="project" value="TreeGrafter"/>
</dbReference>
<gene>
    <name evidence="2" type="ORF">CVE23_00460</name>
</gene>
<dbReference type="KEGG" id="dfn:CVE23_00460"/>
<sequence length="230" mass="24185">MKPLVIFDLDGTLVDTPSGIVSAFVTALRDLGMPVEDRRAIRATIGLPLEKAFGQLLALPVEDERVTAAVRLYQAVFREQVLPLAPGLVFPGVVEGLALLKGQGYTLAVATSKVFASAKALLEAAGLWSYFDLVLGADMVAHPKPHPEMGLLAMSRLGADAATTAMVGDTTHDLLMAKQAGIAAIGVTWGIHNTDQLKAAEPQVIVDTFSEVVGAAHALLKLSSSPISYC</sequence>
<name>A0A2K8QGF0_9GAMM</name>
<dbReference type="Pfam" id="PF13419">
    <property type="entry name" value="HAD_2"/>
    <property type="match status" value="1"/>
</dbReference>
<dbReference type="PRINTS" id="PR00413">
    <property type="entry name" value="HADHALOGNASE"/>
</dbReference>
<dbReference type="InterPro" id="IPR036412">
    <property type="entry name" value="HAD-like_sf"/>
</dbReference>
<dbReference type="InterPro" id="IPR050155">
    <property type="entry name" value="HAD-like_hydrolase_sf"/>
</dbReference>
<dbReference type="PANTHER" id="PTHR43434:SF24">
    <property type="entry name" value="HYDROLASE-RELATED"/>
    <property type="match status" value="1"/>
</dbReference>
<dbReference type="InterPro" id="IPR023214">
    <property type="entry name" value="HAD_sf"/>
</dbReference>
<dbReference type="SUPFAM" id="SSF56784">
    <property type="entry name" value="HAD-like"/>
    <property type="match status" value="1"/>
</dbReference>
<dbReference type="SFLD" id="SFLDG01129">
    <property type="entry name" value="C1.5:_HAD__Beta-PGM__Phosphata"/>
    <property type="match status" value="1"/>
</dbReference>
<evidence type="ECO:0000256" key="1">
    <source>
        <dbReference type="ARBA" id="ARBA00022723"/>
    </source>
</evidence>
<evidence type="ECO:0000313" key="3">
    <source>
        <dbReference type="Proteomes" id="UP000231901"/>
    </source>
</evidence>